<dbReference type="PANTHER" id="PTHR22601">
    <property type="entry name" value="ISP4 LIKE PROTEIN"/>
    <property type="match status" value="1"/>
</dbReference>
<dbReference type="InterPro" id="IPR004648">
    <property type="entry name" value="Oligpept_transpt"/>
</dbReference>
<feature type="transmembrane region" description="Helical" evidence="10">
    <location>
        <begin position="308"/>
        <end position="327"/>
    </location>
</feature>
<feature type="transmembrane region" description="Helical" evidence="10">
    <location>
        <begin position="446"/>
        <end position="464"/>
    </location>
</feature>
<feature type="transmembrane region" description="Helical" evidence="10">
    <location>
        <begin position="572"/>
        <end position="592"/>
    </location>
</feature>
<evidence type="ECO:0000256" key="1">
    <source>
        <dbReference type="ARBA" id="ARBA00004141"/>
    </source>
</evidence>
<keyword evidence="5" id="KW-0571">Peptide transport</keyword>
<evidence type="ECO:0000256" key="4">
    <source>
        <dbReference type="ARBA" id="ARBA00022692"/>
    </source>
</evidence>
<gene>
    <name evidence="11" type="ORF">CERSUDRAFT_113338</name>
</gene>
<dbReference type="InterPro" id="IPR004813">
    <property type="entry name" value="OPT"/>
</dbReference>
<keyword evidence="7 10" id="KW-1133">Transmembrane helix</keyword>
<name>M2RH82_CERS8</name>
<feature type="transmembrane region" description="Helical" evidence="10">
    <location>
        <begin position="235"/>
        <end position="255"/>
    </location>
</feature>
<evidence type="ECO:0000256" key="7">
    <source>
        <dbReference type="ARBA" id="ARBA00022989"/>
    </source>
</evidence>
<protein>
    <recommendedName>
        <fullName evidence="13">OPT oligopeptide transporter</fullName>
    </recommendedName>
</protein>
<feature type="transmembrane region" description="Helical" evidence="10">
    <location>
        <begin position="792"/>
        <end position="817"/>
    </location>
</feature>
<evidence type="ECO:0000256" key="5">
    <source>
        <dbReference type="ARBA" id="ARBA00022856"/>
    </source>
</evidence>
<feature type="transmembrane region" description="Helical" evidence="10">
    <location>
        <begin position="420"/>
        <end position="440"/>
    </location>
</feature>
<dbReference type="NCBIfam" id="TIGR00728">
    <property type="entry name" value="OPT_sfam"/>
    <property type="match status" value="1"/>
</dbReference>
<comment type="similarity">
    <text evidence="2">Belongs to the oligopeptide OPT transporter family.</text>
</comment>
<evidence type="ECO:0000256" key="3">
    <source>
        <dbReference type="ARBA" id="ARBA00022448"/>
    </source>
</evidence>
<keyword evidence="12" id="KW-1185">Reference proteome</keyword>
<keyword evidence="8 10" id="KW-0472">Membrane</keyword>
<feature type="transmembrane region" description="Helical" evidence="10">
    <location>
        <begin position="829"/>
        <end position="853"/>
    </location>
</feature>
<dbReference type="EMBL" id="KB445795">
    <property type="protein sequence ID" value="EMD38186.1"/>
    <property type="molecule type" value="Genomic_DNA"/>
</dbReference>
<evidence type="ECO:0008006" key="13">
    <source>
        <dbReference type="Google" id="ProtNLM"/>
    </source>
</evidence>
<dbReference type="HOGENOM" id="CLU_004965_3_0_1"/>
<evidence type="ECO:0000313" key="12">
    <source>
        <dbReference type="Proteomes" id="UP000016930"/>
    </source>
</evidence>
<proteinExistence type="inferred from homology"/>
<organism evidence="11 12">
    <name type="scientific">Ceriporiopsis subvermispora (strain B)</name>
    <name type="common">White-rot fungus</name>
    <name type="synonym">Gelatoporia subvermispora</name>
    <dbReference type="NCBI Taxonomy" id="914234"/>
    <lineage>
        <taxon>Eukaryota</taxon>
        <taxon>Fungi</taxon>
        <taxon>Dikarya</taxon>
        <taxon>Basidiomycota</taxon>
        <taxon>Agaricomycotina</taxon>
        <taxon>Agaricomycetes</taxon>
        <taxon>Polyporales</taxon>
        <taxon>Gelatoporiaceae</taxon>
        <taxon>Gelatoporia</taxon>
    </lineage>
</organism>
<feature type="transmembrane region" description="Helical" evidence="10">
    <location>
        <begin position="685"/>
        <end position="707"/>
    </location>
</feature>
<feature type="region of interest" description="Disordered" evidence="9">
    <location>
        <begin position="1"/>
        <end position="34"/>
    </location>
</feature>
<evidence type="ECO:0000313" key="11">
    <source>
        <dbReference type="EMBL" id="EMD38186.1"/>
    </source>
</evidence>
<evidence type="ECO:0000256" key="2">
    <source>
        <dbReference type="ARBA" id="ARBA00008807"/>
    </source>
</evidence>
<sequence length="882" mass="98871">MADPIDQLPVYAQEKHHSDDSIMEKKGVDDSDVSVDDAVMAKEVEEFEERLQNDEAAEEEYLVEEACHPSSRSCRPRTTLSCRLTPSGHGSSVLASRLSELSWRRSTTSSLRQSTCRRSSFSFSRTGLAQRCTLRCPTRAGSVSSTRGRSILRNTSPSSSCLRRLPHLLSPSRSCRLRTTLSCRLTPSGHGSLVLASRLSERQSTIRCEFRDRKLTVVDSVLAQIYYFKPQTINVSTLFLLVLSYWFGTAMHAALPDKGWFRFLNPGPFNIKEHVAIIIMSSTAATSAVAIQVISVQDLYYNNQVNPGIAIFTLIGSQLLGYGYAGLLQDVLVKPTKCFWPINISIANLFQALHYDNQMTSKRVRMFWMIFIGIFCWEIIPQWIFPLLTGISIFCLADNNSAVIRNIFGGASNNEGMGLLSWCFDWNLIGSACLYSPIWLQINQDIGILFTYILMSSIYYGNVWNSKQFPFMSQAIFASDGSQYNQTALLTNGRFDPVKYAELGPAWFSGSNVLSLITSNLSLGACFTHVLLWHWNDLKPFVTALNPWNKEEFIVHDAHWEKMKVYKQIPRWWYLLVLVVAYGIAQATNYTGHSGMPWWTLTVLIFISFIFCALYGTLAAVIGFYEFTTSGTGFFQMITAYILPGQPVANMYGALYGQHPMIQGIAFLQDLKLGQYVKLAPRVTFCMQMAGTVVGAILNYIMMLSIINANRASLLSISGTRLWSGQNAQGYNSNAISWGALGPEMFGAHAPYKMVPISLAIGVFMPFVFWIPHKIWPKAGFENFNTSIIMQYSCFLSVGINTSVNPSMIIGIFSQWFVRRRYPRWFTKYNYIVAAALDGGTQVISFILNFAVFGASGTAHLFPEWAGNDFSLSADRCLAPDN</sequence>
<feature type="compositionally biased region" description="Basic and acidic residues" evidence="9">
    <location>
        <begin position="13"/>
        <end position="29"/>
    </location>
</feature>
<dbReference type="GO" id="GO:0035673">
    <property type="term" value="F:oligopeptide transmembrane transporter activity"/>
    <property type="evidence" value="ECO:0007669"/>
    <property type="project" value="InterPro"/>
</dbReference>
<dbReference type="OrthoDB" id="9986677at2759"/>
<keyword evidence="3" id="KW-0813">Transport</keyword>
<feature type="transmembrane region" description="Helical" evidence="10">
    <location>
        <begin position="598"/>
        <end position="625"/>
    </location>
</feature>
<feature type="transmembrane region" description="Helical" evidence="10">
    <location>
        <begin position="275"/>
        <end position="296"/>
    </location>
</feature>
<evidence type="ECO:0000256" key="8">
    <source>
        <dbReference type="ARBA" id="ARBA00023136"/>
    </source>
</evidence>
<feature type="transmembrane region" description="Helical" evidence="10">
    <location>
        <begin position="367"/>
        <end position="385"/>
    </location>
</feature>
<feature type="transmembrane region" description="Helical" evidence="10">
    <location>
        <begin position="754"/>
        <end position="771"/>
    </location>
</feature>
<comment type="subcellular location">
    <subcellularLocation>
        <location evidence="1">Membrane</location>
        <topology evidence="1">Multi-pass membrane protein</topology>
    </subcellularLocation>
</comment>
<dbReference type="GO" id="GO:0016020">
    <property type="term" value="C:membrane"/>
    <property type="evidence" value="ECO:0007669"/>
    <property type="project" value="UniProtKB-SubCell"/>
</dbReference>
<accession>M2RH82</accession>
<evidence type="ECO:0000256" key="10">
    <source>
        <dbReference type="SAM" id="Phobius"/>
    </source>
</evidence>
<evidence type="ECO:0000256" key="6">
    <source>
        <dbReference type="ARBA" id="ARBA00022927"/>
    </source>
</evidence>
<dbReference type="AlphaFoldDB" id="M2RH82"/>
<dbReference type="Pfam" id="PF03169">
    <property type="entry name" value="OPT"/>
    <property type="match status" value="1"/>
</dbReference>
<reference evidence="11 12" key="1">
    <citation type="journal article" date="2012" name="Proc. Natl. Acad. Sci. U.S.A.">
        <title>Comparative genomics of Ceriporiopsis subvermispora and Phanerochaete chrysosporium provide insight into selective ligninolysis.</title>
        <authorList>
            <person name="Fernandez-Fueyo E."/>
            <person name="Ruiz-Duenas F.J."/>
            <person name="Ferreira P."/>
            <person name="Floudas D."/>
            <person name="Hibbett D.S."/>
            <person name="Canessa P."/>
            <person name="Larrondo L.F."/>
            <person name="James T.Y."/>
            <person name="Seelenfreund D."/>
            <person name="Lobos S."/>
            <person name="Polanco R."/>
            <person name="Tello M."/>
            <person name="Honda Y."/>
            <person name="Watanabe T."/>
            <person name="Watanabe T."/>
            <person name="Ryu J.S."/>
            <person name="Kubicek C.P."/>
            <person name="Schmoll M."/>
            <person name="Gaskell J."/>
            <person name="Hammel K.E."/>
            <person name="St John F.J."/>
            <person name="Vanden Wymelenberg A."/>
            <person name="Sabat G."/>
            <person name="Splinter BonDurant S."/>
            <person name="Syed K."/>
            <person name="Yadav J.S."/>
            <person name="Doddapaneni H."/>
            <person name="Subramanian V."/>
            <person name="Lavin J.L."/>
            <person name="Oguiza J.A."/>
            <person name="Perez G."/>
            <person name="Pisabarro A.G."/>
            <person name="Ramirez L."/>
            <person name="Santoyo F."/>
            <person name="Master E."/>
            <person name="Coutinho P.M."/>
            <person name="Henrissat B."/>
            <person name="Lombard V."/>
            <person name="Magnuson J.K."/>
            <person name="Kuees U."/>
            <person name="Hori C."/>
            <person name="Igarashi K."/>
            <person name="Samejima M."/>
            <person name="Held B.W."/>
            <person name="Barry K.W."/>
            <person name="LaButti K.M."/>
            <person name="Lapidus A."/>
            <person name="Lindquist E.A."/>
            <person name="Lucas S.M."/>
            <person name="Riley R."/>
            <person name="Salamov A.A."/>
            <person name="Hoffmeister D."/>
            <person name="Schwenk D."/>
            <person name="Hadar Y."/>
            <person name="Yarden O."/>
            <person name="de Vries R.P."/>
            <person name="Wiebenga A."/>
            <person name="Stenlid J."/>
            <person name="Eastwood D."/>
            <person name="Grigoriev I.V."/>
            <person name="Berka R.M."/>
            <person name="Blanchette R.A."/>
            <person name="Kersten P."/>
            <person name="Martinez A.T."/>
            <person name="Vicuna R."/>
            <person name="Cullen D."/>
        </authorList>
    </citation>
    <scope>NUCLEOTIDE SEQUENCE [LARGE SCALE GENOMIC DNA]</scope>
    <source>
        <strain evidence="11 12">B</strain>
    </source>
</reference>
<evidence type="ECO:0000256" key="9">
    <source>
        <dbReference type="SAM" id="MobiDB-lite"/>
    </source>
</evidence>
<dbReference type="Proteomes" id="UP000016930">
    <property type="component" value="Unassembled WGS sequence"/>
</dbReference>
<dbReference type="GO" id="GO:0015031">
    <property type="term" value="P:protein transport"/>
    <property type="evidence" value="ECO:0007669"/>
    <property type="project" value="UniProtKB-KW"/>
</dbReference>
<keyword evidence="6" id="KW-0653">Protein transport</keyword>
<keyword evidence="4 10" id="KW-0812">Transmembrane</keyword>